<evidence type="ECO:0000313" key="1">
    <source>
        <dbReference type="EMBL" id="QPS03481.1"/>
    </source>
</evidence>
<dbReference type="EMBL" id="UFRV01000006">
    <property type="protein sequence ID" value="SUT99660.1"/>
    <property type="molecule type" value="Genomic_DNA"/>
</dbReference>
<accession>A0A380UB16</accession>
<evidence type="ECO:0000313" key="3">
    <source>
        <dbReference type="Proteomes" id="UP000254227"/>
    </source>
</evidence>
<gene>
    <name evidence="1" type="ORF">I6G67_14960</name>
    <name evidence="2" type="ORF">NCTC10308_03327</name>
</gene>
<sequence length="167" mass="19620">MKIIIGIIIGIFLVLVALFTYSKIPKLQHAATLNLLQQHLIWPQYSHEAEGRKLQSIEMIEDEEYKSTEGNEASLYQLKDHCKLTLEIYGESFQSKRSFYFHQNKTLRAFETHWTYPNGGFYAEEGKAQAFARQQSYFMLMNPKNSDTQRALIHLQQYFDPKFIKNC</sequence>
<reference evidence="2 3" key="1">
    <citation type="submission" date="2018-06" db="EMBL/GenBank/DDBJ databases">
        <authorList>
            <consortium name="Pathogen Informatics"/>
            <person name="Doyle S."/>
        </authorList>
    </citation>
    <scope>NUCLEOTIDE SEQUENCE [LARGE SCALE GENOMIC DNA]</scope>
    <source>
        <strain evidence="2 3">NCTC10308</strain>
    </source>
</reference>
<dbReference type="Proteomes" id="UP000254227">
    <property type="component" value="Unassembled WGS sequence"/>
</dbReference>
<reference evidence="1 4" key="2">
    <citation type="submission" date="2020-12" db="EMBL/GenBank/DDBJ databases">
        <title>FDA dAtabase for Regulatory Grade micrObial Sequences (FDA-ARGOS): Supporting development and validation of Infectious Disease Dx tests.</title>
        <authorList>
            <person name="Sproer C."/>
            <person name="Gronow S."/>
            <person name="Severitt S."/>
            <person name="Schroder I."/>
            <person name="Tallon L."/>
            <person name="Sadzewicz L."/>
            <person name="Zhao X."/>
            <person name="Boylan J."/>
            <person name="Ott S."/>
            <person name="Bowen H."/>
            <person name="Vavikolanu K."/>
            <person name="Mehta A."/>
            <person name="Aluvathingal J."/>
            <person name="Nadendla S."/>
            <person name="Lowell S."/>
            <person name="Myers T."/>
            <person name="Yan Y."/>
            <person name="Sichtig H."/>
        </authorList>
    </citation>
    <scope>NUCLEOTIDE SEQUENCE [LARGE SCALE GENOMIC DNA]</scope>
    <source>
        <strain evidence="1 4">FDAARGOS_910</strain>
    </source>
</reference>
<protein>
    <submittedName>
        <fullName evidence="2">Uncharacterized protein</fullName>
    </submittedName>
</protein>
<dbReference type="EMBL" id="CP065666">
    <property type="protein sequence ID" value="QPS03481.1"/>
    <property type="molecule type" value="Genomic_DNA"/>
</dbReference>
<proteinExistence type="predicted"/>
<dbReference type="Proteomes" id="UP000595107">
    <property type="component" value="Chromosome"/>
</dbReference>
<evidence type="ECO:0000313" key="4">
    <source>
        <dbReference type="Proteomes" id="UP000595107"/>
    </source>
</evidence>
<organism evidence="2 3">
    <name type="scientific">Acinetobacter johnsonii</name>
    <dbReference type="NCBI Taxonomy" id="40214"/>
    <lineage>
        <taxon>Bacteria</taxon>
        <taxon>Pseudomonadati</taxon>
        <taxon>Pseudomonadota</taxon>
        <taxon>Gammaproteobacteria</taxon>
        <taxon>Moraxellales</taxon>
        <taxon>Moraxellaceae</taxon>
        <taxon>Acinetobacter</taxon>
    </lineage>
</organism>
<evidence type="ECO:0000313" key="2">
    <source>
        <dbReference type="EMBL" id="SUT99660.1"/>
    </source>
</evidence>
<dbReference type="AlphaFoldDB" id="A0A380UB16"/>
<dbReference type="RefSeq" id="WP_004692604.1">
    <property type="nucleotide sequence ID" value="NZ_BBTB01000045.1"/>
</dbReference>
<name>A0A380UB16_ACIJO</name>